<protein>
    <submittedName>
        <fullName evidence="1">Uncharacterized protein</fullName>
    </submittedName>
</protein>
<dbReference type="AlphaFoldDB" id="A0A0R3UD04"/>
<dbReference type="InterPro" id="IPR027417">
    <property type="entry name" value="P-loop_NTPase"/>
</dbReference>
<dbReference type="EMBL" id="UXSR01002341">
    <property type="protein sequence ID" value="VDD78800.1"/>
    <property type="molecule type" value="Genomic_DNA"/>
</dbReference>
<dbReference type="Proteomes" id="UP000267029">
    <property type="component" value="Unassembled WGS sequence"/>
</dbReference>
<proteinExistence type="predicted"/>
<dbReference type="Gene3D" id="3.40.50.300">
    <property type="entry name" value="P-loop containing nucleotide triphosphate hydrolases"/>
    <property type="match status" value="1"/>
</dbReference>
<feature type="non-terminal residue" evidence="1">
    <location>
        <position position="139"/>
    </location>
</feature>
<evidence type="ECO:0000313" key="2">
    <source>
        <dbReference type="Proteomes" id="UP000267029"/>
    </source>
</evidence>
<accession>A0A0R3UD04</accession>
<gene>
    <name evidence="1" type="ORF">MCOS_LOCUS4803</name>
</gene>
<name>A0A0R3UD04_MESCO</name>
<sequence>MHTTTNARDMFSRSVPPHNSSLHVLSDVRDQFEARCIQAPDRDGNADGGQIPPTSIELSHKQDWQDLAVLTAEMIAVNVGRQNFGEDVVLIIGDTNVTIRSGVLIMSTEFLLHMMFRHNDAFSDLCVVIMDKVKDFAVG</sequence>
<evidence type="ECO:0000313" key="1">
    <source>
        <dbReference type="EMBL" id="VDD78800.1"/>
    </source>
</evidence>
<keyword evidence="2" id="KW-1185">Reference proteome</keyword>
<reference evidence="1 2" key="1">
    <citation type="submission" date="2018-10" db="EMBL/GenBank/DDBJ databases">
        <authorList>
            <consortium name="Pathogen Informatics"/>
        </authorList>
    </citation>
    <scope>NUCLEOTIDE SEQUENCE [LARGE SCALE GENOMIC DNA]</scope>
</reference>
<organism evidence="1 2">
    <name type="scientific">Mesocestoides corti</name>
    <name type="common">Flatworm</name>
    <dbReference type="NCBI Taxonomy" id="53468"/>
    <lineage>
        <taxon>Eukaryota</taxon>
        <taxon>Metazoa</taxon>
        <taxon>Spiralia</taxon>
        <taxon>Lophotrochozoa</taxon>
        <taxon>Platyhelminthes</taxon>
        <taxon>Cestoda</taxon>
        <taxon>Eucestoda</taxon>
        <taxon>Cyclophyllidea</taxon>
        <taxon>Mesocestoididae</taxon>
        <taxon>Mesocestoides</taxon>
    </lineage>
</organism>